<dbReference type="RefSeq" id="WP_088441172.1">
    <property type="nucleotide sequence ID" value="NZ_BMMC01000006.1"/>
</dbReference>
<proteinExistence type="predicted"/>
<evidence type="ECO:0000313" key="1">
    <source>
        <dbReference type="EMBL" id="OWQ97320.1"/>
    </source>
</evidence>
<sequence>MFTIDAAVSHAASTLSGTTTPPISAGVGFEFHDEIWRQITSRHAGVHKMITAEMALRPKNCV</sequence>
<dbReference type="Proteomes" id="UP000197361">
    <property type="component" value="Unassembled WGS sequence"/>
</dbReference>
<comment type="caution">
    <text evidence="1">The sequence shown here is derived from an EMBL/GenBank/DDBJ whole genome shotgun (WGS) entry which is preliminary data.</text>
</comment>
<dbReference type="EMBL" id="NISK01000002">
    <property type="protein sequence ID" value="OWQ97320.1"/>
    <property type="molecule type" value="Genomic_DNA"/>
</dbReference>
<gene>
    <name evidence="1" type="ORF">CDQ92_09775</name>
</gene>
<keyword evidence="2" id="KW-1185">Reference proteome</keyword>
<protein>
    <submittedName>
        <fullName evidence="1">Uncharacterized protein</fullName>
    </submittedName>
</protein>
<dbReference type="AlphaFoldDB" id="A0A246JW84"/>
<accession>A0A246JW84</accession>
<reference evidence="1 2" key="1">
    <citation type="journal article" date="2010" name="Int. J. Syst. Evol. Microbiol.">
        <title>Sphingopyxis bauzanensis sp. nov., a psychrophilic bacterium isolated from soil.</title>
        <authorList>
            <person name="Zhang D.C."/>
            <person name="Liu H.C."/>
            <person name="Xin Y.H."/>
            <person name="Zhou Y.G."/>
            <person name="Schinner F."/>
            <person name="Margesin R."/>
        </authorList>
    </citation>
    <scope>NUCLEOTIDE SEQUENCE [LARGE SCALE GENOMIC DNA]</scope>
    <source>
        <strain evidence="1 2">DSM 22271</strain>
    </source>
</reference>
<organism evidence="1 2">
    <name type="scientific">Sphingopyxis bauzanensis</name>
    <dbReference type="NCBI Taxonomy" id="651663"/>
    <lineage>
        <taxon>Bacteria</taxon>
        <taxon>Pseudomonadati</taxon>
        <taxon>Pseudomonadota</taxon>
        <taxon>Alphaproteobacteria</taxon>
        <taxon>Sphingomonadales</taxon>
        <taxon>Sphingomonadaceae</taxon>
        <taxon>Sphingopyxis</taxon>
    </lineage>
</organism>
<evidence type="ECO:0000313" key="2">
    <source>
        <dbReference type="Proteomes" id="UP000197361"/>
    </source>
</evidence>
<name>A0A246JW84_9SPHN</name>